<comment type="catalytic activity">
    <reaction evidence="1">
        <text>(7,8-dihydropterin-6-yl)methyl diphosphate + 4-aminobenzoate = 7,8-dihydropteroate + diphosphate</text>
        <dbReference type="Rhea" id="RHEA:19949"/>
        <dbReference type="ChEBI" id="CHEBI:17836"/>
        <dbReference type="ChEBI" id="CHEBI:17839"/>
        <dbReference type="ChEBI" id="CHEBI:33019"/>
        <dbReference type="ChEBI" id="CHEBI:72950"/>
        <dbReference type="EC" id="2.5.1.15"/>
    </reaction>
</comment>
<dbReference type="InterPro" id="IPR006157">
    <property type="entry name" value="FolB_dom"/>
</dbReference>
<reference evidence="11 12" key="1">
    <citation type="submission" date="2018-11" db="EMBL/GenBank/DDBJ databases">
        <title>Sequencing the genomes of 1000 actinobacteria strains.</title>
        <authorList>
            <person name="Klenk H.-P."/>
        </authorList>
    </citation>
    <scope>NUCLEOTIDE SEQUENCE [LARGE SCALE GENOMIC DNA]</scope>
    <source>
        <strain evidence="11 12">DSM 9580</strain>
    </source>
</reference>
<keyword evidence="9" id="KW-0456">Lyase</keyword>
<evidence type="ECO:0000256" key="8">
    <source>
        <dbReference type="ARBA" id="ARBA00022909"/>
    </source>
</evidence>
<evidence type="ECO:0000256" key="2">
    <source>
        <dbReference type="ARBA" id="ARBA00001946"/>
    </source>
</evidence>
<dbReference type="CDD" id="cd00534">
    <property type="entry name" value="DHNA_DHNTPE"/>
    <property type="match status" value="1"/>
</dbReference>
<comment type="similarity">
    <text evidence="4">Belongs to the DHPS family.</text>
</comment>
<dbReference type="PROSITE" id="PS00792">
    <property type="entry name" value="DHPS_1"/>
    <property type="match status" value="1"/>
</dbReference>
<comment type="pathway">
    <text evidence="3">Cofactor biosynthesis; tetrahydrofolate biosynthesis; 7,8-dihydrofolate from 2-amino-4-hydroxy-6-hydroxymethyl-7,8-dihydropteridine diphosphate and 4-aminobenzoate: step 1/2.</text>
</comment>
<proteinExistence type="inferred from homology"/>
<dbReference type="FunFam" id="3.20.20.20:FF:000006">
    <property type="entry name" value="Dihydropteroate synthase"/>
    <property type="match status" value="1"/>
</dbReference>
<keyword evidence="6" id="KW-0479">Metal-binding</keyword>
<dbReference type="PROSITE" id="PS50972">
    <property type="entry name" value="PTERIN_BINDING"/>
    <property type="match status" value="1"/>
</dbReference>
<dbReference type="InterPro" id="IPR000489">
    <property type="entry name" value="Pterin-binding_dom"/>
</dbReference>
<keyword evidence="7" id="KW-0460">Magnesium</keyword>
<evidence type="ECO:0000256" key="9">
    <source>
        <dbReference type="RuleBase" id="RU362079"/>
    </source>
</evidence>
<evidence type="ECO:0000256" key="4">
    <source>
        <dbReference type="ARBA" id="ARBA00009503"/>
    </source>
</evidence>
<sequence>MVATQRTEVWGILNVTPDSFSDGGRYIDAGAAIAHARRMRAQGAGVIDIGGESTRPGASPIDPDEEQRRILPVVTELAREGIRVSVDTIHAATARAAMAAGAEIINDVTAGEHDPDMLRTVAEGGARIVLMHSRGIDVTQDTHYDDVVREVVEHLERRVDAAVDAGIARERIILDPGFGFSKAAADNWRLLAGLHHLVELGLPLLVGTSRKRFLGDLVPEGAPASERDAATAATSLLAAQRGAGSVRVHDVASTVSAVRSLDAVRRADGPDWDVVLDDVERLHGTIDLRGIRATGHHGVLPEERRDGQEFVVDVSLGLDVREAVATDDVARTVHYGELAERIVAAIERDPVDLIETLADRIAHVCLEDRRVGHAVVTVHKPSAPIAVPFGDVAVTVQRARLRRGGGIR</sequence>
<evidence type="ECO:0000313" key="12">
    <source>
        <dbReference type="Proteomes" id="UP000275456"/>
    </source>
</evidence>
<comment type="function">
    <text evidence="9">Catalyzes the conversion of 7,8-dihydroneopterin to 6-hydroxymethyl-7,8-dihydropterin.</text>
</comment>
<gene>
    <name evidence="11" type="ORF">EDD26_1321</name>
</gene>
<dbReference type="SUPFAM" id="SSF55620">
    <property type="entry name" value="Tetrahydrobiopterin biosynthesis enzymes-like"/>
    <property type="match status" value="1"/>
</dbReference>
<evidence type="ECO:0000313" key="11">
    <source>
        <dbReference type="EMBL" id="ROR65947.1"/>
    </source>
</evidence>
<dbReference type="Pfam" id="PF00809">
    <property type="entry name" value="Pterin_bind"/>
    <property type="match status" value="1"/>
</dbReference>
<evidence type="ECO:0000259" key="10">
    <source>
        <dbReference type="PROSITE" id="PS50972"/>
    </source>
</evidence>
<comment type="cofactor">
    <cofactor evidence="2">
        <name>Mg(2+)</name>
        <dbReference type="ChEBI" id="CHEBI:18420"/>
    </cofactor>
</comment>
<protein>
    <recommendedName>
        <fullName evidence="9">7,8-dihydroneopterin aldolase</fullName>
        <ecNumber evidence="9">4.1.2.25</ecNumber>
    </recommendedName>
</protein>
<keyword evidence="8 9" id="KW-0289">Folate biosynthesis</keyword>
<dbReference type="GO" id="GO:0046872">
    <property type="term" value="F:metal ion binding"/>
    <property type="evidence" value="ECO:0007669"/>
    <property type="project" value="UniProtKB-KW"/>
</dbReference>
<dbReference type="PANTHER" id="PTHR20941:SF1">
    <property type="entry name" value="FOLIC ACID SYNTHESIS PROTEIN FOL1"/>
    <property type="match status" value="1"/>
</dbReference>
<keyword evidence="12" id="KW-1185">Reference proteome</keyword>
<dbReference type="PROSITE" id="PS00793">
    <property type="entry name" value="DHPS_2"/>
    <property type="match status" value="1"/>
</dbReference>
<dbReference type="InterPro" id="IPR006390">
    <property type="entry name" value="DHP_synth_dom"/>
</dbReference>
<dbReference type="GO" id="GO:0004156">
    <property type="term" value="F:dihydropteroate synthase activity"/>
    <property type="evidence" value="ECO:0007669"/>
    <property type="project" value="UniProtKB-EC"/>
</dbReference>
<comment type="caution">
    <text evidence="11">The sequence shown here is derived from an EMBL/GenBank/DDBJ whole genome shotgun (WGS) entry which is preliminary data.</text>
</comment>
<evidence type="ECO:0000256" key="3">
    <source>
        <dbReference type="ARBA" id="ARBA00004763"/>
    </source>
</evidence>
<dbReference type="AlphaFoldDB" id="A0A3N2ASB8"/>
<dbReference type="InterPro" id="IPR006156">
    <property type="entry name" value="Dihydroneopterin_aldolase"/>
</dbReference>
<evidence type="ECO:0000256" key="6">
    <source>
        <dbReference type="ARBA" id="ARBA00022723"/>
    </source>
</evidence>
<accession>A0A3N2ASB8</accession>
<dbReference type="Pfam" id="PF02152">
    <property type="entry name" value="FolB"/>
    <property type="match status" value="1"/>
</dbReference>
<dbReference type="EMBL" id="RKHJ01000001">
    <property type="protein sequence ID" value="ROR65947.1"/>
    <property type="molecule type" value="Genomic_DNA"/>
</dbReference>
<dbReference type="SUPFAM" id="SSF51717">
    <property type="entry name" value="Dihydropteroate synthetase-like"/>
    <property type="match status" value="1"/>
</dbReference>
<dbReference type="InterPro" id="IPR043133">
    <property type="entry name" value="GTP-CH-I_C/QueF"/>
</dbReference>
<dbReference type="GO" id="GO:0046654">
    <property type="term" value="P:tetrahydrofolate biosynthetic process"/>
    <property type="evidence" value="ECO:0007669"/>
    <property type="project" value="UniProtKB-UniRule"/>
</dbReference>
<dbReference type="NCBIfam" id="TIGR01496">
    <property type="entry name" value="DHPS"/>
    <property type="match status" value="1"/>
</dbReference>
<dbReference type="GO" id="GO:0004150">
    <property type="term" value="F:dihydroneopterin aldolase activity"/>
    <property type="evidence" value="ECO:0007669"/>
    <property type="project" value="UniProtKB-UniRule"/>
</dbReference>
<dbReference type="Proteomes" id="UP000275456">
    <property type="component" value="Unassembled WGS sequence"/>
</dbReference>
<dbReference type="NCBIfam" id="TIGR00525">
    <property type="entry name" value="folB"/>
    <property type="match status" value="1"/>
</dbReference>
<dbReference type="NCBIfam" id="TIGR00526">
    <property type="entry name" value="folB_dom"/>
    <property type="match status" value="1"/>
</dbReference>
<dbReference type="Gene3D" id="3.20.20.20">
    <property type="entry name" value="Dihydropteroate synthase-like"/>
    <property type="match status" value="1"/>
</dbReference>
<keyword evidence="5" id="KW-0808">Transferase</keyword>
<comment type="catalytic activity">
    <reaction evidence="9">
        <text>7,8-dihydroneopterin = 6-hydroxymethyl-7,8-dihydropterin + glycolaldehyde</text>
        <dbReference type="Rhea" id="RHEA:10540"/>
        <dbReference type="ChEBI" id="CHEBI:17001"/>
        <dbReference type="ChEBI" id="CHEBI:17071"/>
        <dbReference type="ChEBI" id="CHEBI:44841"/>
        <dbReference type="EC" id="4.1.2.25"/>
    </reaction>
</comment>
<dbReference type="SMART" id="SM00905">
    <property type="entry name" value="FolB"/>
    <property type="match status" value="1"/>
</dbReference>
<evidence type="ECO:0000256" key="5">
    <source>
        <dbReference type="ARBA" id="ARBA00022679"/>
    </source>
</evidence>
<comment type="pathway">
    <text evidence="9">Cofactor biosynthesis; tetrahydrofolate biosynthesis; 2-amino-4-hydroxy-6-hydroxymethyl-7,8-dihydropteridine diphosphate from 7,8-dihydroneopterin triphosphate: step 3/4.</text>
</comment>
<evidence type="ECO:0000256" key="1">
    <source>
        <dbReference type="ARBA" id="ARBA00000012"/>
    </source>
</evidence>
<comment type="similarity">
    <text evidence="9">Belongs to the DHNA family.</text>
</comment>
<name>A0A3N2ASB8_9MICO</name>
<organism evidence="11 12">
    <name type="scientific">Agrococcus jenensis</name>
    <dbReference type="NCBI Taxonomy" id="46353"/>
    <lineage>
        <taxon>Bacteria</taxon>
        <taxon>Bacillati</taxon>
        <taxon>Actinomycetota</taxon>
        <taxon>Actinomycetes</taxon>
        <taxon>Micrococcales</taxon>
        <taxon>Microbacteriaceae</taxon>
        <taxon>Agrococcus</taxon>
    </lineage>
</organism>
<dbReference type="GO" id="GO:0046656">
    <property type="term" value="P:folic acid biosynthetic process"/>
    <property type="evidence" value="ECO:0007669"/>
    <property type="project" value="UniProtKB-UniRule"/>
</dbReference>
<dbReference type="InterPro" id="IPR045031">
    <property type="entry name" value="DHP_synth-like"/>
</dbReference>
<feature type="domain" description="Pterin-binding" evidence="10">
    <location>
        <begin position="7"/>
        <end position="259"/>
    </location>
</feature>
<dbReference type="EC" id="4.1.2.25" evidence="9"/>
<dbReference type="UniPathway" id="UPA00077">
    <property type="reaction ID" value="UER00154"/>
</dbReference>
<dbReference type="PANTHER" id="PTHR20941">
    <property type="entry name" value="FOLATE SYNTHESIS PROTEINS"/>
    <property type="match status" value="1"/>
</dbReference>
<evidence type="ECO:0000256" key="7">
    <source>
        <dbReference type="ARBA" id="ARBA00022842"/>
    </source>
</evidence>
<dbReference type="InterPro" id="IPR011005">
    <property type="entry name" value="Dihydropteroate_synth-like_sf"/>
</dbReference>
<dbReference type="Gene3D" id="3.30.1130.10">
    <property type="match status" value="1"/>
</dbReference>
<dbReference type="GO" id="GO:0005829">
    <property type="term" value="C:cytosol"/>
    <property type="evidence" value="ECO:0007669"/>
    <property type="project" value="TreeGrafter"/>
</dbReference>
<dbReference type="CDD" id="cd00739">
    <property type="entry name" value="DHPS"/>
    <property type="match status" value="1"/>
</dbReference>